<dbReference type="PROSITE" id="PS51918">
    <property type="entry name" value="RADICAL_SAM"/>
    <property type="match status" value="1"/>
</dbReference>
<dbReference type="SMART" id="SM00729">
    <property type="entry name" value="Elp3"/>
    <property type="match status" value="1"/>
</dbReference>
<dbReference type="SFLD" id="SFLDF00288">
    <property type="entry name" value="HemN-like__clustered_with_nucl"/>
    <property type="match status" value="1"/>
</dbReference>
<dbReference type="CDD" id="cd01335">
    <property type="entry name" value="Radical_SAM"/>
    <property type="match status" value="1"/>
</dbReference>
<keyword evidence="3 9" id="KW-0349">Heme</keyword>
<dbReference type="InterPro" id="IPR004559">
    <property type="entry name" value="HemW-like"/>
</dbReference>
<dbReference type="Gene3D" id="3.20.20.70">
    <property type="entry name" value="Aldolase class I"/>
    <property type="match status" value="1"/>
</dbReference>
<dbReference type="SFLD" id="SFLDG01065">
    <property type="entry name" value="anaerobic_coproporphyrinogen-I"/>
    <property type="match status" value="1"/>
</dbReference>
<accession>A0A4U9RFR8</accession>
<dbReference type="GO" id="GO:0006779">
    <property type="term" value="P:porphyrin-containing compound biosynthetic process"/>
    <property type="evidence" value="ECO:0007669"/>
    <property type="project" value="InterPro"/>
</dbReference>
<dbReference type="RefSeq" id="WP_138210285.1">
    <property type="nucleotide sequence ID" value="NZ_CBCRUQ010000005.1"/>
</dbReference>
<dbReference type="InterPro" id="IPR058240">
    <property type="entry name" value="rSAM_sf"/>
</dbReference>
<dbReference type="PANTHER" id="PTHR13932">
    <property type="entry name" value="COPROPORPHYRINIGEN III OXIDASE"/>
    <property type="match status" value="1"/>
</dbReference>
<name>A0A4U9RFR8_HATHI</name>
<organism evidence="11 12">
    <name type="scientific">Hathewaya histolytica</name>
    <name type="common">Clostridium histolyticum</name>
    <dbReference type="NCBI Taxonomy" id="1498"/>
    <lineage>
        <taxon>Bacteria</taxon>
        <taxon>Bacillati</taxon>
        <taxon>Bacillota</taxon>
        <taxon>Clostridia</taxon>
        <taxon>Eubacteriales</taxon>
        <taxon>Clostridiaceae</taxon>
        <taxon>Hathewaya</taxon>
    </lineage>
</organism>
<keyword evidence="5 9" id="KW-0479">Metal-binding</keyword>
<reference evidence="11 12" key="1">
    <citation type="submission" date="2019-05" db="EMBL/GenBank/DDBJ databases">
        <authorList>
            <consortium name="Pathogen Informatics"/>
        </authorList>
    </citation>
    <scope>NUCLEOTIDE SEQUENCE [LARGE SCALE GENOMIC DNA]</scope>
    <source>
        <strain evidence="11 12">NCTC503</strain>
    </source>
</reference>
<dbReference type="GO" id="GO:0051539">
    <property type="term" value="F:4 iron, 4 sulfur cluster binding"/>
    <property type="evidence" value="ECO:0007669"/>
    <property type="project" value="UniProtKB-UniRule"/>
</dbReference>
<comment type="subcellular location">
    <subcellularLocation>
        <location evidence="9">Cytoplasm</location>
    </subcellularLocation>
</comment>
<protein>
    <recommendedName>
        <fullName evidence="2 9">Heme chaperone HemW</fullName>
    </recommendedName>
</protein>
<keyword evidence="9" id="KW-0963">Cytoplasm</keyword>
<evidence type="ECO:0000256" key="9">
    <source>
        <dbReference type="RuleBase" id="RU364116"/>
    </source>
</evidence>
<keyword evidence="4 9" id="KW-0949">S-adenosyl-L-methionine</keyword>
<dbReference type="PANTHER" id="PTHR13932:SF5">
    <property type="entry name" value="RADICAL S-ADENOSYL METHIONINE DOMAIN-CONTAINING PROTEIN 1, MITOCHONDRIAL"/>
    <property type="match status" value="1"/>
</dbReference>
<evidence type="ECO:0000256" key="8">
    <source>
        <dbReference type="ARBA" id="ARBA00023186"/>
    </source>
</evidence>
<keyword evidence="11" id="KW-0560">Oxidoreductase</keyword>
<dbReference type="GO" id="GO:0046872">
    <property type="term" value="F:metal ion binding"/>
    <property type="evidence" value="ECO:0007669"/>
    <property type="project" value="UniProtKB-UniRule"/>
</dbReference>
<evidence type="ECO:0000256" key="1">
    <source>
        <dbReference type="ARBA" id="ARBA00006100"/>
    </source>
</evidence>
<evidence type="ECO:0000256" key="3">
    <source>
        <dbReference type="ARBA" id="ARBA00022617"/>
    </source>
</evidence>
<comment type="function">
    <text evidence="9">Probably acts as a heme chaperone, transferring heme to an unknown acceptor. Binds one molecule of heme per monomer, possibly covalently. Binds 1 [4Fe-4S] cluster. The cluster is coordinated with 3 cysteines and an exchangeable S-adenosyl-L-methionine.</text>
</comment>
<dbReference type="SFLD" id="SFLDG01082">
    <property type="entry name" value="B12-binding_domain_containing"/>
    <property type="match status" value="1"/>
</dbReference>
<evidence type="ECO:0000256" key="4">
    <source>
        <dbReference type="ARBA" id="ARBA00022691"/>
    </source>
</evidence>
<evidence type="ECO:0000256" key="6">
    <source>
        <dbReference type="ARBA" id="ARBA00023004"/>
    </source>
</evidence>
<dbReference type="KEGG" id="hhw:NCTC503_01655"/>
<dbReference type="InterPro" id="IPR034505">
    <property type="entry name" value="Coproporphyrinogen-III_oxidase"/>
</dbReference>
<dbReference type="Pfam" id="PF06969">
    <property type="entry name" value="HemN_C"/>
    <property type="match status" value="1"/>
</dbReference>
<gene>
    <name evidence="11" type="primary">hemN</name>
    <name evidence="11" type="ORF">NCTC503_01655</name>
</gene>
<keyword evidence="12" id="KW-1185">Reference proteome</keyword>
<dbReference type="SUPFAM" id="SSF102114">
    <property type="entry name" value="Radical SAM enzymes"/>
    <property type="match status" value="1"/>
</dbReference>
<dbReference type="InterPro" id="IPR006638">
    <property type="entry name" value="Elp3/MiaA/NifB-like_rSAM"/>
</dbReference>
<sequence>MKEKSLYIHIPFCPKKCLYCDFSSFANIEYLMDDYVDALCKEILFYKNIYKFKTIFIGGGTPTFLNIQNLEKLGECIKELDLSKDLEFTMEGNPGTFNLQKLKAIKGIGVNRLSMGVQSYDNNLLDKIGRIHTAEEFEKNYFLCREAGFDNINLDLMFGLPSQKLEHWKTTLQKAVLLNPEHLSCYSLIIEEGTPFYKMYKDRKGLPTEEEEREMYNYTLQFLKHKGYKQYEISNFAKEGKKCKHNLAYWDLEDYLGCGTAAHSFIEGNRMENVTSIKDYIDRINSEECSIGHKHVNSNTETIEEFMFMGLRKIDGIDKNIFKNKFNIEIHDIYNKVIEKYKKLNLLYEDENKLALTKEGIEFSNTVMAEFILD</sequence>
<evidence type="ECO:0000256" key="5">
    <source>
        <dbReference type="ARBA" id="ARBA00022723"/>
    </source>
</evidence>
<dbReference type="InterPro" id="IPR007197">
    <property type="entry name" value="rSAM"/>
</dbReference>
<evidence type="ECO:0000256" key="7">
    <source>
        <dbReference type="ARBA" id="ARBA00023014"/>
    </source>
</evidence>
<dbReference type="InterPro" id="IPR013785">
    <property type="entry name" value="Aldolase_TIM"/>
</dbReference>
<keyword evidence="9" id="KW-0004">4Fe-4S</keyword>
<keyword evidence="7 9" id="KW-0411">Iron-sulfur</keyword>
<dbReference type="AlphaFoldDB" id="A0A4U9RFR8"/>
<dbReference type="Pfam" id="PF04055">
    <property type="entry name" value="Radical_SAM"/>
    <property type="match status" value="1"/>
</dbReference>
<feature type="domain" description="Radical SAM core" evidence="10">
    <location>
        <begin position="1"/>
        <end position="229"/>
    </location>
</feature>
<comment type="similarity">
    <text evidence="1">Belongs to the anaerobic coproporphyrinogen-III oxidase family. HemW subfamily.</text>
</comment>
<dbReference type="SFLD" id="SFLDS00029">
    <property type="entry name" value="Radical_SAM"/>
    <property type="match status" value="1"/>
</dbReference>
<proteinExistence type="inferred from homology"/>
<evidence type="ECO:0000313" key="11">
    <source>
        <dbReference type="EMBL" id="VTQ90705.1"/>
    </source>
</evidence>
<dbReference type="GO" id="GO:0005737">
    <property type="term" value="C:cytoplasm"/>
    <property type="evidence" value="ECO:0007669"/>
    <property type="project" value="UniProtKB-SubCell"/>
</dbReference>
<keyword evidence="8 9" id="KW-0143">Chaperone</keyword>
<evidence type="ECO:0000259" key="10">
    <source>
        <dbReference type="PROSITE" id="PS51918"/>
    </source>
</evidence>
<evidence type="ECO:0000313" key="12">
    <source>
        <dbReference type="Proteomes" id="UP000308489"/>
    </source>
</evidence>
<dbReference type="GO" id="GO:0004109">
    <property type="term" value="F:coproporphyrinogen oxidase activity"/>
    <property type="evidence" value="ECO:0007669"/>
    <property type="project" value="InterPro"/>
</dbReference>
<dbReference type="NCBIfam" id="TIGR00539">
    <property type="entry name" value="hemN_rel"/>
    <property type="match status" value="1"/>
</dbReference>
<dbReference type="SFLD" id="SFLDF00562">
    <property type="entry name" value="HemN-like__clustered_with_heat"/>
    <property type="match status" value="1"/>
</dbReference>
<dbReference type="Proteomes" id="UP000308489">
    <property type="component" value="Chromosome 1"/>
</dbReference>
<dbReference type="EMBL" id="LR590481">
    <property type="protein sequence ID" value="VTQ90705.1"/>
    <property type="molecule type" value="Genomic_DNA"/>
</dbReference>
<evidence type="ECO:0000256" key="2">
    <source>
        <dbReference type="ARBA" id="ARBA00017228"/>
    </source>
</evidence>
<dbReference type="OrthoDB" id="9808022at2"/>
<keyword evidence="6 9" id="KW-0408">Iron</keyword>
<dbReference type="InterPro" id="IPR010723">
    <property type="entry name" value="HemN_C"/>
</dbReference>